<dbReference type="AlphaFoldDB" id="A0A0N4U7N4"/>
<proteinExistence type="inferred from homology"/>
<dbReference type="GO" id="GO:0016263">
    <property type="term" value="F:glycoprotein-N-acetylgalactosamine 3-beta-galactosyltransferase activity"/>
    <property type="evidence" value="ECO:0007669"/>
    <property type="project" value="TreeGrafter"/>
</dbReference>
<evidence type="ECO:0000256" key="4">
    <source>
        <dbReference type="ARBA" id="ARBA00022968"/>
    </source>
</evidence>
<dbReference type="InterPro" id="IPR026050">
    <property type="entry name" value="C1GALT1/C1GALT1_chp1"/>
</dbReference>
<comment type="subcellular location">
    <subcellularLocation>
        <location evidence="1">Membrane</location>
        <topology evidence="1">Single-pass type II membrane protein</topology>
    </subcellularLocation>
</comment>
<evidence type="ECO:0000256" key="6">
    <source>
        <dbReference type="ARBA" id="ARBA00023136"/>
    </source>
</evidence>
<keyword evidence="6 7" id="KW-0472">Membrane</keyword>
<evidence type="ECO:0000313" key="8">
    <source>
        <dbReference type="EMBL" id="VDN57190.1"/>
    </source>
</evidence>
<evidence type="ECO:0000256" key="1">
    <source>
        <dbReference type="ARBA" id="ARBA00004606"/>
    </source>
</evidence>
<keyword evidence="3 7" id="KW-0812">Transmembrane</keyword>
<reference evidence="11" key="1">
    <citation type="submission" date="2017-02" db="UniProtKB">
        <authorList>
            <consortium name="WormBaseParasite"/>
        </authorList>
    </citation>
    <scope>IDENTIFICATION</scope>
</reference>
<evidence type="ECO:0000256" key="2">
    <source>
        <dbReference type="ARBA" id="ARBA00006462"/>
    </source>
</evidence>
<dbReference type="WBParaSite" id="DME_0000300401-mRNA-1">
    <property type="protein sequence ID" value="DME_0000300401-mRNA-1"/>
    <property type="gene ID" value="DME_0000300401"/>
</dbReference>
<protein>
    <submittedName>
        <fullName evidence="11">Glycoprotein 3-alpha-L-fucosyltransferase A</fullName>
    </submittedName>
</protein>
<gene>
    <name evidence="8" type="ORF">DME_LOCUS7163</name>
</gene>
<keyword evidence="10" id="KW-1185">Reference proteome</keyword>
<dbReference type="PANTHER" id="PTHR23033:SF8">
    <property type="entry name" value="HEXOSYLTRANSFERASE"/>
    <property type="match status" value="1"/>
</dbReference>
<dbReference type="PANTHER" id="PTHR23033">
    <property type="entry name" value="BETA1,3-GALACTOSYLTRANSFERASE"/>
    <property type="match status" value="1"/>
</dbReference>
<evidence type="ECO:0000313" key="10">
    <source>
        <dbReference type="Proteomes" id="UP000274756"/>
    </source>
</evidence>
<evidence type="ECO:0000256" key="5">
    <source>
        <dbReference type="ARBA" id="ARBA00022989"/>
    </source>
</evidence>
<feature type="transmembrane region" description="Helical" evidence="7">
    <location>
        <begin position="20"/>
        <end position="38"/>
    </location>
</feature>
<name>A0A0N4U7N4_DRAME</name>
<reference evidence="8 10" key="2">
    <citation type="submission" date="2018-11" db="EMBL/GenBank/DDBJ databases">
        <authorList>
            <consortium name="Pathogen Informatics"/>
        </authorList>
    </citation>
    <scope>NUCLEOTIDE SEQUENCE [LARGE SCALE GENOMIC DNA]</scope>
</reference>
<evidence type="ECO:0000313" key="9">
    <source>
        <dbReference type="Proteomes" id="UP000038040"/>
    </source>
</evidence>
<sequence>MRYSTSAYFLLSRTCRNATILLQISIGICVGFFIGFSLKYEYDTDIYSSINFDKSFVDHQRNNTSALINKNDINIRCVIIISQQQNRKSKYVATIRDTYSQQCDEVVYFTDSSELQKEFAARNATNNLPTWTFVGDEQIYLVVSNLKRYFKGKNHDLSLILGRLSNKRTLLSFLFPFGTYESISIKSGVVFSQKALVAFNDAKCSGLFFPMATEKALLKCVSIMGIYHVDPVDEENIHLFNTRDLNDLIRKKTLQPTMMNKERNLHADCCSDKGITFGSLTYKQQRMVDYMLRRIKVFGLMPVQSTNL</sequence>
<dbReference type="Proteomes" id="UP000274756">
    <property type="component" value="Unassembled WGS sequence"/>
</dbReference>
<evidence type="ECO:0000256" key="7">
    <source>
        <dbReference type="SAM" id="Phobius"/>
    </source>
</evidence>
<dbReference type="OrthoDB" id="414175at2759"/>
<accession>A0A0N4U7N4</accession>
<dbReference type="Proteomes" id="UP000038040">
    <property type="component" value="Unplaced"/>
</dbReference>
<keyword evidence="4" id="KW-0735">Signal-anchor</keyword>
<organism evidence="9 11">
    <name type="scientific">Dracunculus medinensis</name>
    <name type="common">Guinea worm</name>
    <dbReference type="NCBI Taxonomy" id="318479"/>
    <lineage>
        <taxon>Eukaryota</taxon>
        <taxon>Metazoa</taxon>
        <taxon>Ecdysozoa</taxon>
        <taxon>Nematoda</taxon>
        <taxon>Chromadorea</taxon>
        <taxon>Rhabditida</taxon>
        <taxon>Spirurina</taxon>
        <taxon>Dracunculoidea</taxon>
        <taxon>Dracunculidae</taxon>
        <taxon>Dracunculus</taxon>
    </lineage>
</organism>
<comment type="similarity">
    <text evidence="2">Belongs to the glycosyltransferase 31 family. Beta3-Gal-T subfamily.</text>
</comment>
<dbReference type="STRING" id="318479.A0A0N4U7N4"/>
<dbReference type="GO" id="GO:0016020">
    <property type="term" value="C:membrane"/>
    <property type="evidence" value="ECO:0007669"/>
    <property type="project" value="UniProtKB-SubCell"/>
</dbReference>
<keyword evidence="5 7" id="KW-1133">Transmembrane helix</keyword>
<dbReference type="EMBL" id="UYYG01001159">
    <property type="protein sequence ID" value="VDN57190.1"/>
    <property type="molecule type" value="Genomic_DNA"/>
</dbReference>
<evidence type="ECO:0000313" key="11">
    <source>
        <dbReference type="WBParaSite" id="DME_0000300401-mRNA-1"/>
    </source>
</evidence>
<evidence type="ECO:0000256" key="3">
    <source>
        <dbReference type="ARBA" id="ARBA00022692"/>
    </source>
</evidence>